<evidence type="ECO:0000313" key="2">
    <source>
        <dbReference type="WBParaSite" id="RSKR_0000299500.1"/>
    </source>
</evidence>
<proteinExistence type="predicted"/>
<reference evidence="2" key="1">
    <citation type="submission" date="2016-11" db="UniProtKB">
        <authorList>
            <consortium name="WormBaseParasite"/>
        </authorList>
    </citation>
    <scope>IDENTIFICATION</scope>
    <source>
        <strain evidence="2">KR3021</strain>
    </source>
</reference>
<dbReference type="WBParaSite" id="RSKR_0000299500.1">
    <property type="protein sequence ID" value="RSKR_0000299500.1"/>
    <property type="gene ID" value="RSKR_0000299500"/>
</dbReference>
<dbReference type="Proteomes" id="UP000095286">
    <property type="component" value="Unplaced"/>
</dbReference>
<protein>
    <submittedName>
        <fullName evidence="2">Uncharacterized protein</fullName>
    </submittedName>
</protein>
<evidence type="ECO:0000313" key="1">
    <source>
        <dbReference type="Proteomes" id="UP000095286"/>
    </source>
</evidence>
<accession>A0AC35TQS0</accession>
<name>A0AC35TQS0_9BILA</name>
<sequence>MSKEGNNNQEKTEEDTPDDDLEMGEIKEKDNLKIPAGMEDPISRALKYEEWKKTVLAKRTSIRTRKKSLTDFLNGIKTNDVCVKMENSLNFDKK</sequence>
<organism evidence="1 2">
    <name type="scientific">Rhabditophanes sp. KR3021</name>
    <dbReference type="NCBI Taxonomy" id="114890"/>
    <lineage>
        <taxon>Eukaryota</taxon>
        <taxon>Metazoa</taxon>
        <taxon>Ecdysozoa</taxon>
        <taxon>Nematoda</taxon>
        <taxon>Chromadorea</taxon>
        <taxon>Rhabditida</taxon>
        <taxon>Tylenchina</taxon>
        <taxon>Panagrolaimomorpha</taxon>
        <taxon>Strongyloidoidea</taxon>
        <taxon>Alloionematidae</taxon>
        <taxon>Rhabditophanes</taxon>
    </lineage>
</organism>